<dbReference type="Pfam" id="PF06155">
    <property type="entry name" value="GBBH-like_N"/>
    <property type="match status" value="1"/>
</dbReference>
<dbReference type="EMBL" id="UOFT01000013">
    <property type="protein sequence ID" value="VAW91690.1"/>
    <property type="molecule type" value="Genomic_DNA"/>
</dbReference>
<dbReference type="Gene3D" id="3.30.2020.30">
    <property type="match status" value="1"/>
</dbReference>
<dbReference type="InterPro" id="IPR010376">
    <property type="entry name" value="GBBH-like_N"/>
</dbReference>
<dbReference type="PANTHER" id="PTHR35303:SF5">
    <property type="entry name" value="OS02G0197800 PROTEIN"/>
    <property type="match status" value="1"/>
</dbReference>
<accession>A0A3B0ZR54</accession>
<dbReference type="InterPro" id="IPR038492">
    <property type="entry name" value="GBBH-like_N_sf"/>
</dbReference>
<proteinExistence type="predicted"/>
<organism evidence="4">
    <name type="scientific">hydrothermal vent metagenome</name>
    <dbReference type="NCBI Taxonomy" id="652676"/>
    <lineage>
        <taxon>unclassified sequences</taxon>
        <taxon>metagenomes</taxon>
        <taxon>ecological metagenomes</taxon>
    </lineage>
</organism>
<sequence length="122" mass="13928">MPKPTEINLHQASHVLEIAFDDGERFKMTTEYLRVNSPSAEVQGHGPGQGVLQIGKQDVNITKIDQVGNYAIQLFFDDNHDTGIYSWDTLYNLGKNMDANWKNYLEEMKTAGHKRPEPEHIK</sequence>
<keyword evidence="2" id="KW-0408">Iron</keyword>
<evidence type="ECO:0000313" key="4">
    <source>
        <dbReference type="EMBL" id="VAW91690.1"/>
    </source>
</evidence>
<gene>
    <name evidence="4" type="ORF">MNBD_GAMMA23-2526</name>
</gene>
<keyword evidence="1" id="KW-0479">Metal-binding</keyword>
<name>A0A3B0ZR54_9ZZZZ</name>
<dbReference type="PANTHER" id="PTHR35303">
    <property type="entry name" value="OS02G0197800 PROTEIN"/>
    <property type="match status" value="1"/>
</dbReference>
<evidence type="ECO:0000256" key="2">
    <source>
        <dbReference type="ARBA" id="ARBA00023004"/>
    </source>
</evidence>
<evidence type="ECO:0000256" key="1">
    <source>
        <dbReference type="ARBA" id="ARBA00022723"/>
    </source>
</evidence>
<dbReference type="GO" id="GO:0046872">
    <property type="term" value="F:metal ion binding"/>
    <property type="evidence" value="ECO:0007669"/>
    <property type="project" value="UniProtKB-KW"/>
</dbReference>
<reference evidence="4" key="1">
    <citation type="submission" date="2018-06" db="EMBL/GenBank/DDBJ databases">
        <authorList>
            <person name="Zhirakovskaya E."/>
        </authorList>
    </citation>
    <scope>NUCLEOTIDE SEQUENCE</scope>
</reference>
<feature type="domain" description="Gamma-butyrobetaine hydroxylase-like N-terminal" evidence="3">
    <location>
        <begin position="7"/>
        <end position="91"/>
    </location>
</feature>
<protein>
    <recommendedName>
        <fullName evidence="3">Gamma-butyrobetaine hydroxylase-like N-terminal domain-containing protein</fullName>
    </recommendedName>
</protein>
<evidence type="ECO:0000259" key="3">
    <source>
        <dbReference type="Pfam" id="PF06155"/>
    </source>
</evidence>
<dbReference type="AlphaFoldDB" id="A0A3B0ZR54"/>